<keyword evidence="7 11" id="KW-0472">Membrane</keyword>
<dbReference type="PANTHER" id="PTHR24248:SF185">
    <property type="entry name" value="DOPAMINE RECEPTOR 2"/>
    <property type="match status" value="1"/>
</dbReference>
<organism evidence="13">
    <name type="scientific">Polyphagotarsonemus latus</name>
    <dbReference type="NCBI Taxonomy" id="1204166"/>
    <lineage>
        <taxon>Eukaryota</taxon>
        <taxon>Metazoa</taxon>
        <taxon>Ecdysozoa</taxon>
        <taxon>Arthropoda</taxon>
        <taxon>Chelicerata</taxon>
        <taxon>Arachnida</taxon>
        <taxon>Acari</taxon>
        <taxon>Acariformes</taxon>
        <taxon>Trombidiformes</taxon>
        <taxon>Prostigmata</taxon>
        <taxon>Eleutherengona</taxon>
        <taxon>Heterostigmata</taxon>
        <taxon>Tarsonemoidea</taxon>
        <taxon>Tarsonemidae</taxon>
        <taxon>Polyphagotarsonemus</taxon>
    </lineage>
</organism>
<evidence type="ECO:0000256" key="11">
    <source>
        <dbReference type="SAM" id="Phobius"/>
    </source>
</evidence>
<feature type="transmembrane region" description="Helical" evidence="11">
    <location>
        <begin position="81"/>
        <end position="103"/>
    </location>
</feature>
<sequence>MSNVVEIQNFLPNLNVYSQLSVPSFFNNDTQNKYSNDVVSFLNVTDLNKVTKLTKVFLISNLVLANKTNADPSFNIYHPKLAFFLTLICILVVSGNFLIILAVRKSRQLRQQTTNYFVASLAFADALVGLVVMPFSVVQEVMNKIWIFGPDWCDLWHSFDVLASTSSILSLCVISIDRYWAITDPMTYSIKMSQSKAIYLIALVWIASCLISFPAIFWWRAVSPGNKPYECNFPVSTGYIVFSSTLSFYGPLIVMVVVYYRIYKAAVEQTKSLKKGAKTISYTGTNSNLGHFDNGQINSKKTNKNFNSDHMITLRMHRGGNLETDFETEPKFIKQSSVDVCDTENSSRFKKLNYFLSQINNQSKKKRFFISDSKLETRFNNVAANNEESTEKKRNLEKSQLSLGTIKNQANNSWSISRKVSKLAKERKAAKTLGIVMGVFILCWLPFFTTHIVMGICGQNCDINEDLVYSVVTWLGWLNSGMNPFIYACWSRDFRKAFRKILCGFREKPKNLSKGYSSSYFLSKINTNSLSHLNKKRNTLNDRQLNKKKKSNDNFEYKKEAKTFCTKINEKEEKMRFQIQSHNSKDNKLKIDILDSSIKEKKFSEKVIKKDDIDKKLSLNDKNNTSDDKFLKKDEKIYCLTENDSHNEKTLIFDDLLNSLKSDKNNFNKNLQTDQFNYKITYESTNSSLNQSIKNTTMNEELSEEFIIKIQLLDSS</sequence>
<evidence type="ECO:0000256" key="4">
    <source>
        <dbReference type="ARBA" id="ARBA00022692"/>
    </source>
</evidence>
<dbReference type="PROSITE" id="PS50262">
    <property type="entry name" value="G_PROTEIN_RECEP_F1_2"/>
    <property type="match status" value="1"/>
</dbReference>
<protein>
    <submittedName>
        <fullName evidence="13">Dopamine-like receptor</fullName>
    </submittedName>
</protein>
<dbReference type="EMBL" id="PP155033">
    <property type="protein sequence ID" value="WRW34107.1"/>
    <property type="molecule type" value="mRNA"/>
</dbReference>
<dbReference type="PRINTS" id="PR00237">
    <property type="entry name" value="GPCRRHODOPSN"/>
</dbReference>
<dbReference type="InterPro" id="IPR000276">
    <property type="entry name" value="GPCR_Rhodpsn"/>
</dbReference>
<feature type="transmembrane region" description="Helical" evidence="11">
    <location>
        <begin position="239"/>
        <end position="262"/>
    </location>
</feature>
<evidence type="ECO:0000256" key="5">
    <source>
        <dbReference type="ARBA" id="ARBA00022989"/>
    </source>
</evidence>
<dbReference type="GO" id="GO:0043410">
    <property type="term" value="P:positive regulation of MAPK cascade"/>
    <property type="evidence" value="ECO:0007669"/>
    <property type="project" value="TreeGrafter"/>
</dbReference>
<evidence type="ECO:0000256" key="8">
    <source>
        <dbReference type="ARBA" id="ARBA00023170"/>
    </source>
</evidence>
<evidence type="ECO:0000256" key="9">
    <source>
        <dbReference type="ARBA" id="ARBA00023224"/>
    </source>
</evidence>
<keyword evidence="5 11" id="KW-1133">Transmembrane helix</keyword>
<feature type="transmembrane region" description="Helical" evidence="11">
    <location>
        <begin position="429"/>
        <end position="447"/>
    </location>
</feature>
<keyword evidence="8 10" id="KW-0675">Receptor</keyword>
<comment type="subcellular location">
    <subcellularLocation>
        <location evidence="1">Cell membrane</location>
        <topology evidence="1">Multi-pass membrane protein</topology>
    </subcellularLocation>
</comment>
<dbReference type="PROSITE" id="PS00237">
    <property type="entry name" value="G_PROTEIN_RECEP_F1_1"/>
    <property type="match status" value="1"/>
</dbReference>
<evidence type="ECO:0000313" key="13">
    <source>
        <dbReference type="EMBL" id="WRW34107.1"/>
    </source>
</evidence>
<evidence type="ECO:0000256" key="6">
    <source>
        <dbReference type="ARBA" id="ARBA00023040"/>
    </source>
</evidence>
<evidence type="ECO:0000256" key="7">
    <source>
        <dbReference type="ARBA" id="ARBA00023136"/>
    </source>
</evidence>
<reference evidence="13" key="1">
    <citation type="submission" date="2024-01" db="EMBL/GenBank/DDBJ databases">
        <title>Genome insights into chemosensory and detoxification machineries of broad mite, Polyphagotarsonemus latus (Tarsonemidae: Acari).</title>
        <authorList>
            <person name="Muthugoundar M."/>
            <person name="P J A."/>
            <person name="Augustine N."/>
        </authorList>
    </citation>
    <scope>NUCLEOTIDE SEQUENCE</scope>
</reference>
<feature type="transmembrane region" description="Helical" evidence="11">
    <location>
        <begin position="197"/>
        <end position="219"/>
    </location>
</feature>
<dbReference type="InterPro" id="IPR017452">
    <property type="entry name" value="GPCR_Rhodpsn_7TM"/>
</dbReference>
<accession>A0AAN0N6I8</accession>
<feature type="transmembrane region" description="Helical" evidence="11">
    <location>
        <begin position="155"/>
        <end position="176"/>
    </location>
</feature>
<keyword evidence="4 10" id="KW-0812">Transmembrane</keyword>
<dbReference type="CDD" id="cd15067">
    <property type="entry name" value="7tmA_Dop1R2-like"/>
    <property type="match status" value="1"/>
</dbReference>
<keyword evidence="9 10" id="KW-0807">Transducer</keyword>
<comment type="similarity">
    <text evidence="2 10">Belongs to the G-protein coupled receptor 1 family.</text>
</comment>
<feature type="domain" description="G-protein coupled receptors family 1 profile" evidence="12">
    <location>
        <begin position="95"/>
        <end position="487"/>
    </location>
</feature>
<evidence type="ECO:0000256" key="1">
    <source>
        <dbReference type="ARBA" id="ARBA00004651"/>
    </source>
</evidence>
<evidence type="ECO:0000256" key="10">
    <source>
        <dbReference type="RuleBase" id="RU000688"/>
    </source>
</evidence>
<name>A0AAN0N6I8_9ACAR</name>
<evidence type="ECO:0000256" key="3">
    <source>
        <dbReference type="ARBA" id="ARBA00022475"/>
    </source>
</evidence>
<dbReference type="GO" id="GO:0004930">
    <property type="term" value="F:G protein-coupled receptor activity"/>
    <property type="evidence" value="ECO:0007669"/>
    <property type="project" value="UniProtKB-KW"/>
</dbReference>
<feature type="transmembrane region" description="Helical" evidence="11">
    <location>
        <begin position="467"/>
        <end position="490"/>
    </location>
</feature>
<dbReference type="SMART" id="SM01381">
    <property type="entry name" value="7TM_GPCR_Srsx"/>
    <property type="match status" value="1"/>
</dbReference>
<evidence type="ECO:0000256" key="2">
    <source>
        <dbReference type="ARBA" id="ARBA00010663"/>
    </source>
</evidence>
<dbReference type="GO" id="GO:0005886">
    <property type="term" value="C:plasma membrane"/>
    <property type="evidence" value="ECO:0007669"/>
    <property type="project" value="UniProtKB-SubCell"/>
</dbReference>
<feature type="transmembrane region" description="Helical" evidence="11">
    <location>
        <begin position="115"/>
        <end position="135"/>
    </location>
</feature>
<evidence type="ECO:0000259" key="12">
    <source>
        <dbReference type="PROSITE" id="PS50262"/>
    </source>
</evidence>
<dbReference type="SUPFAM" id="SSF81321">
    <property type="entry name" value="Family A G protein-coupled receptor-like"/>
    <property type="match status" value="1"/>
</dbReference>
<dbReference type="Gene3D" id="1.20.1070.10">
    <property type="entry name" value="Rhodopsin 7-helix transmembrane proteins"/>
    <property type="match status" value="2"/>
</dbReference>
<keyword evidence="3" id="KW-1003">Cell membrane</keyword>
<dbReference type="AlphaFoldDB" id="A0AAN0N6I8"/>
<dbReference type="Pfam" id="PF00001">
    <property type="entry name" value="7tm_1"/>
    <property type="match status" value="1"/>
</dbReference>
<proteinExistence type="evidence at transcript level"/>
<keyword evidence="6 10" id="KW-0297">G-protein coupled receptor</keyword>
<dbReference type="GO" id="GO:0071880">
    <property type="term" value="P:adenylate cyclase-activating adrenergic receptor signaling pathway"/>
    <property type="evidence" value="ECO:0007669"/>
    <property type="project" value="TreeGrafter"/>
</dbReference>
<dbReference type="PANTHER" id="PTHR24248">
    <property type="entry name" value="ADRENERGIC RECEPTOR-RELATED G-PROTEIN COUPLED RECEPTOR"/>
    <property type="match status" value="1"/>
</dbReference>